<dbReference type="GO" id="GO:0005975">
    <property type="term" value="P:carbohydrate metabolic process"/>
    <property type="evidence" value="ECO:0007669"/>
    <property type="project" value="InterPro"/>
</dbReference>
<dbReference type="SUPFAM" id="SSF51445">
    <property type="entry name" value="(Trans)glycosidases"/>
    <property type="match status" value="1"/>
</dbReference>
<evidence type="ECO:0000259" key="11">
    <source>
        <dbReference type="Pfam" id="PF08532"/>
    </source>
</evidence>
<dbReference type="PANTHER" id="PTHR36447:SF1">
    <property type="entry name" value="BETA-GALACTOSIDASE GANA"/>
    <property type="match status" value="1"/>
</dbReference>
<dbReference type="InterPro" id="IPR029062">
    <property type="entry name" value="Class_I_gatase-like"/>
</dbReference>
<evidence type="ECO:0000256" key="3">
    <source>
        <dbReference type="ARBA" id="ARBA00012756"/>
    </source>
</evidence>
<dbReference type="PANTHER" id="PTHR36447">
    <property type="entry name" value="BETA-GALACTOSIDASE GANA"/>
    <property type="match status" value="1"/>
</dbReference>
<dbReference type="CDD" id="cd03143">
    <property type="entry name" value="A4_beta-galactosidase_middle_domain"/>
    <property type="match status" value="1"/>
</dbReference>
<evidence type="ECO:0000256" key="2">
    <source>
        <dbReference type="ARBA" id="ARBA00005940"/>
    </source>
</evidence>
<comment type="similarity">
    <text evidence="2 6">Belongs to the glycosyl hydrolase 42 family.</text>
</comment>
<evidence type="ECO:0000256" key="4">
    <source>
        <dbReference type="ARBA" id="ARBA00022801"/>
    </source>
</evidence>
<dbReference type="Proteomes" id="UP000292927">
    <property type="component" value="Unassembled WGS sequence"/>
</dbReference>
<dbReference type="GO" id="GO:0009341">
    <property type="term" value="C:beta-galactosidase complex"/>
    <property type="evidence" value="ECO:0007669"/>
    <property type="project" value="InterPro"/>
</dbReference>
<dbReference type="GO" id="GO:0046872">
    <property type="term" value="F:metal ion binding"/>
    <property type="evidence" value="ECO:0007669"/>
    <property type="project" value="UniProtKB-KW"/>
</dbReference>
<dbReference type="EMBL" id="SGXF01000001">
    <property type="protein sequence ID" value="RZT02783.1"/>
    <property type="molecule type" value="Genomic_DNA"/>
</dbReference>
<feature type="binding site" evidence="9">
    <location>
        <position position="162"/>
    </location>
    <ligand>
        <name>Zn(2+)</name>
        <dbReference type="ChEBI" id="CHEBI:29105"/>
    </ligand>
</feature>
<evidence type="ECO:0000256" key="8">
    <source>
        <dbReference type="PIRSR" id="PIRSR001084-2"/>
    </source>
</evidence>
<dbReference type="PIRSF" id="PIRSF001084">
    <property type="entry name" value="B-galactosidase"/>
    <property type="match status" value="1"/>
</dbReference>
<dbReference type="GO" id="GO:0004565">
    <property type="term" value="F:beta-galactosidase activity"/>
    <property type="evidence" value="ECO:0007669"/>
    <property type="project" value="UniProtKB-EC"/>
</dbReference>
<organism evidence="12 13">
    <name type="scientific">Cuneatibacter caecimuris</name>
    <dbReference type="NCBI Taxonomy" id="1796618"/>
    <lineage>
        <taxon>Bacteria</taxon>
        <taxon>Bacillati</taxon>
        <taxon>Bacillota</taxon>
        <taxon>Clostridia</taxon>
        <taxon>Lachnospirales</taxon>
        <taxon>Lachnospiraceae</taxon>
        <taxon>Cuneatibacter</taxon>
    </lineage>
</organism>
<feature type="domain" description="Glycoside hydrolase family 42 N-terminal" evidence="10">
    <location>
        <begin position="14"/>
        <end position="385"/>
    </location>
</feature>
<feature type="domain" description="Beta-galactosidase trimerisation" evidence="11">
    <location>
        <begin position="397"/>
        <end position="607"/>
    </location>
</feature>
<dbReference type="InterPro" id="IPR017853">
    <property type="entry name" value="GH"/>
</dbReference>
<feature type="active site" description="Nucleophile" evidence="7">
    <location>
        <position position="307"/>
    </location>
</feature>
<dbReference type="EC" id="3.2.1.23" evidence="3 6"/>
<evidence type="ECO:0000259" key="10">
    <source>
        <dbReference type="Pfam" id="PF02449"/>
    </source>
</evidence>
<dbReference type="Gene3D" id="3.20.20.80">
    <property type="entry name" value="Glycosidases"/>
    <property type="match status" value="1"/>
</dbReference>
<dbReference type="InterPro" id="IPR003476">
    <property type="entry name" value="Glyco_hydro_42"/>
</dbReference>
<evidence type="ECO:0000313" key="13">
    <source>
        <dbReference type="Proteomes" id="UP000292927"/>
    </source>
</evidence>
<keyword evidence="9" id="KW-0479">Metal-binding</keyword>
<keyword evidence="4 6" id="KW-0378">Hydrolase</keyword>
<keyword evidence="13" id="KW-1185">Reference proteome</keyword>
<comment type="caution">
    <text evidence="12">The sequence shown here is derived from an EMBL/GenBank/DDBJ whole genome shotgun (WGS) entry which is preliminary data.</text>
</comment>
<evidence type="ECO:0000256" key="1">
    <source>
        <dbReference type="ARBA" id="ARBA00001412"/>
    </source>
</evidence>
<feature type="binding site" evidence="9">
    <location>
        <position position="157"/>
    </location>
    <ligand>
        <name>Zn(2+)</name>
        <dbReference type="ChEBI" id="CHEBI:29105"/>
    </ligand>
</feature>
<keyword evidence="9" id="KW-0862">Zinc</keyword>
<feature type="binding site" evidence="8">
    <location>
        <position position="151"/>
    </location>
    <ligand>
        <name>substrate</name>
    </ligand>
</feature>
<accession>A0A4Q7PPJ7</accession>
<dbReference type="InterPro" id="IPR013529">
    <property type="entry name" value="Glyco_hydro_42_N"/>
</dbReference>
<feature type="binding site" evidence="9">
    <location>
        <position position="159"/>
    </location>
    <ligand>
        <name>Zn(2+)</name>
        <dbReference type="ChEBI" id="CHEBI:29105"/>
    </ligand>
</feature>
<evidence type="ECO:0000256" key="6">
    <source>
        <dbReference type="PIRNR" id="PIRNR001084"/>
    </source>
</evidence>
<proteinExistence type="inferred from homology"/>
<sequence length="675" mass="76185">MTVSGSGRLLHGADYYPEQWLDRPEILEEDIRLMKKAHINVVTLGVFAWSALEPEEGKYDFSWLDERVDRLWENGISVIMATPSGARPAWAAAAYPEVLRVAEDRRRNLYGMRMNHCYTSPKYRELVQRMDRALGRRYGGHPALAAWHISNEYHGECHCPLCQEAFRNFLREKYTALDKLNQAWWTAFWSKTYTDWEQIVSPSSVGERALQGLALDWKRFVTKQTREFMNLEIAAVREGSPDVPVTTNMIGTLIEVDYPRLAQDLDVAALDTYPEWGKGPDAETALGAGMEYDVTRTLKKAPFLLMETTPSMTNWTEAAKPKPPGMHAAGCLQAIAHGADSIQYFQWRKSRGGFEKFHGAVIGHSGHEHTRVFRETEELGALLKRAEEIAGAENPCKTAILYDWENRWAVEGSIGPRKEKGYEETVREHYAGLRRWGVNVDFIDEEQPLDGYQLLAAPMLYLLKAGMDEKLEQFVNRGGILVLTSLSGITDENDLCFQGGFPGPLRRLAGIWEEELDVLYPEEVNEICCLSGNSLGLSGKWPCARYCGQIRPEKAVTEAVYGKSWYAGAPALTRNNWGKGTVWYLAAGAGRDFLTGLYGSLLKQSDLACRREPLPVGVELSVRRKGEVTYWFYSNFSGKKIELEAPFGHALFRDRPSEGMLLLAPLETEIIRCGK</sequence>
<evidence type="ECO:0000256" key="7">
    <source>
        <dbReference type="PIRSR" id="PIRSR001084-1"/>
    </source>
</evidence>
<dbReference type="Pfam" id="PF02449">
    <property type="entry name" value="Glyco_hydro_42"/>
    <property type="match status" value="1"/>
</dbReference>
<comment type="catalytic activity">
    <reaction evidence="1 6">
        <text>Hydrolysis of terminal non-reducing beta-D-galactose residues in beta-D-galactosides.</text>
        <dbReference type="EC" id="3.2.1.23"/>
    </reaction>
</comment>
<feature type="binding site" evidence="8">
    <location>
        <position position="113"/>
    </location>
    <ligand>
        <name>substrate</name>
    </ligand>
</feature>
<dbReference type="SUPFAM" id="SSF52317">
    <property type="entry name" value="Class I glutamine amidotransferase-like"/>
    <property type="match status" value="1"/>
</dbReference>
<dbReference type="AlphaFoldDB" id="A0A4Q7PPJ7"/>
<name>A0A4Q7PPJ7_9FIRM</name>
<dbReference type="Pfam" id="PF08532">
    <property type="entry name" value="Glyco_hydro_42M"/>
    <property type="match status" value="1"/>
</dbReference>
<protein>
    <recommendedName>
        <fullName evidence="3 6">Beta-galactosidase</fullName>
        <shortName evidence="6">Beta-gal</shortName>
        <ecNumber evidence="3 6">3.2.1.23</ecNumber>
    </recommendedName>
</protein>
<dbReference type="Gene3D" id="3.40.50.880">
    <property type="match status" value="1"/>
</dbReference>
<keyword evidence="5 6" id="KW-0326">Glycosidase</keyword>
<evidence type="ECO:0000256" key="9">
    <source>
        <dbReference type="PIRSR" id="PIRSR001084-3"/>
    </source>
</evidence>
<feature type="active site" description="Proton donor" evidence="7">
    <location>
        <position position="152"/>
    </location>
</feature>
<gene>
    <name evidence="12" type="ORF">EV209_0908</name>
</gene>
<evidence type="ECO:0000256" key="5">
    <source>
        <dbReference type="ARBA" id="ARBA00023295"/>
    </source>
</evidence>
<dbReference type="OrthoDB" id="9800974at2"/>
<feature type="binding site" evidence="8">
    <location>
        <position position="315"/>
    </location>
    <ligand>
        <name>substrate</name>
    </ligand>
</feature>
<feature type="binding site" evidence="9">
    <location>
        <position position="117"/>
    </location>
    <ligand>
        <name>Zn(2+)</name>
        <dbReference type="ChEBI" id="CHEBI:29105"/>
    </ligand>
</feature>
<reference evidence="12 13" key="1">
    <citation type="submission" date="2019-02" db="EMBL/GenBank/DDBJ databases">
        <title>Genomic Encyclopedia of Type Strains, Phase IV (KMG-IV): sequencing the most valuable type-strain genomes for metagenomic binning, comparative biology and taxonomic classification.</title>
        <authorList>
            <person name="Goeker M."/>
        </authorList>
    </citation>
    <scope>NUCLEOTIDE SEQUENCE [LARGE SCALE GENOMIC DNA]</scope>
    <source>
        <strain evidence="12 13">DSM 29486</strain>
    </source>
</reference>
<evidence type="ECO:0000313" key="12">
    <source>
        <dbReference type="EMBL" id="RZT02783.1"/>
    </source>
</evidence>
<dbReference type="InterPro" id="IPR013738">
    <property type="entry name" value="Beta_galactosidase_Trimer"/>
</dbReference>
<dbReference type="RefSeq" id="WP_130433458.1">
    <property type="nucleotide sequence ID" value="NZ_SGXF01000001.1"/>
</dbReference>